<dbReference type="InterPro" id="IPR050491">
    <property type="entry name" value="AmpC-like"/>
</dbReference>
<name>A0A4Q0T2T0_9BACT</name>
<dbReference type="PROSITE" id="PS51257">
    <property type="entry name" value="PROKAR_LIPOPROTEIN"/>
    <property type="match status" value="1"/>
</dbReference>
<accession>A0A4Q0T2T0</accession>
<evidence type="ECO:0000313" key="5">
    <source>
        <dbReference type="EMBL" id="RXH57162.1"/>
    </source>
</evidence>
<keyword evidence="2" id="KW-0472">Membrane</keyword>
<reference evidence="5 6" key="1">
    <citation type="submission" date="2018-11" db="EMBL/GenBank/DDBJ databases">
        <authorList>
            <person name="Mardanov A.V."/>
            <person name="Ravin N.V."/>
            <person name="Dedysh S.N."/>
        </authorList>
    </citation>
    <scope>NUCLEOTIDE SEQUENCE [LARGE SCALE GENOMIC DNA]</scope>
    <source>
        <strain evidence="5 6">AF10</strain>
    </source>
</reference>
<evidence type="ECO:0000256" key="2">
    <source>
        <dbReference type="ARBA" id="ARBA00023136"/>
    </source>
</evidence>
<dbReference type="EMBL" id="RDSM01000001">
    <property type="protein sequence ID" value="RXH57162.1"/>
    <property type="molecule type" value="Genomic_DNA"/>
</dbReference>
<protein>
    <submittedName>
        <fullName evidence="5">Beta-lactamase</fullName>
    </submittedName>
</protein>
<evidence type="ECO:0000259" key="4">
    <source>
        <dbReference type="Pfam" id="PF00144"/>
    </source>
</evidence>
<comment type="caution">
    <text evidence="5">The sequence shown here is derived from an EMBL/GenBank/DDBJ whole genome shotgun (WGS) entry which is preliminary data.</text>
</comment>
<dbReference type="Proteomes" id="UP000289437">
    <property type="component" value="Unassembled WGS sequence"/>
</dbReference>
<evidence type="ECO:0000313" key="6">
    <source>
        <dbReference type="Proteomes" id="UP000289437"/>
    </source>
</evidence>
<evidence type="ECO:0000256" key="1">
    <source>
        <dbReference type="ARBA" id="ARBA00004370"/>
    </source>
</evidence>
<dbReference type="AlphaFoldDB" id="A0A4Q0T2T0"/>
<reference evidence="6" key="2">
    <citation type="submission" date="2019-02" db="EMBL/GenBank/DDBJ databases">
        <title>Granulicella sibirica sp. nov., a psychrotolerant acidobacterium isolated from an organic soil layer in forested tundra, West Siberia.</title>
        <authorList>
            <person name="Oshkin I.Y."/>
            <person name="Kulichevskaya I.S."/>
            <person name="Rijpstra W.I.C."/>
            <person name="Sinninghe Damste J.S."/>
            <person name="Rakitin A.L."/>
            <person name="Ravin N.V."/>
            <person name="Dedysh S.N."/>
        </authorList>
    </citation>
    <scope>NUCLEOTIDE SEQUENCE [LARGE SCALE GENOMIC DNA]</scope>
    <source>
        <strain evidence="6">AF10</strain>
    </source>
</reference>
<sequence>MDPRKSSCFRCIRRPLSARTHMLAVLLAASCSLFADKAIAETQGQRADSILRREMKERNIPGMQVVVVLKGKVIFSRSYGVANLQTPVPVTSKTLFSINSITKAFTGVAAIEEVEKGRLNLSLPISTYLPDLPADWGRVTTFQLFGQISGLPDIWAYNDSESRGGIEDEKAAWAWSLSQPVSIPGEKEKYCQTNLRLVQLIINKLEGRHADASLIDEQLKKAHMVATSYGDSRDVIKNKSQPYQFGKDGVIHHRFERFGPMMYANSGLNTTANDMGLWMLSILGGKQMLEGSREIMWKLVPLNDGSSSSFALGWDREDRPRYRSVGGVGGMRSAFSLYPKYGLGVVILTNLLGANPEEFVDAVASSFVLEMQSTSRPKKIVSMQSK</sequence>
<dbReference type="PANTHER" id="PTHR46825:SF11">
    <property type="entry name" value="PENICILLIN-BINDING PROTEIN 4"/>
    <property type="match status" value="1"/>
</dbReference>
<feature type="domain" description="Beta-lactamase-related" evidence="4">
    <location>
        <begin position="48"/>
        <end position="363"/>
    </location>
</feature>
<dbReference type="InterPro" id="IPR012338">
    <property type="entry name" value="Beta-lactam/transpept-like"/>
</dbReference>
<dbReference type="PANTHER" id="PTHR46825">
    <property type="entry name" value="D-ALANYL-D-ALANINE-CARBOXYPEPTIDASE/ENDOPEPTIDASE AMPH"/>
    <property type="match status" value="1"/>
</dbReference>
<gene>
    <name evidence="5" type="ORF">GRAN_0472</name>
</gene>
<evidence type="ECO:0000256" key="3">
    <source>
        <dbReference type="SAM" id="SignalP"/>
    </source>
</evidence>
<comment type="subcellular location">
    <subcellularLocation>
        <location evidence="1">Membrane</location>
    </subcellularLocation>
</comment>
<dbReference type="SUPFAM" id="SSF56601">
    <property type="entry name" value="beta-lactamase/transpeptidase-like"/>
    <property type="match status" value="1"/>
</dbReference>
<dbReference type="InterPro" id="IPR001466">
    <property type="entry name" value="Beta-lactam-related"/>
</dbReference>
<dbReference type="GO" id="GO:0016020">
    <property type="term" value="C:membrane"/>
    <property type="evidence" value="ECO:0007669"/>
    <property type="project" value="UniProtKB-SubCell"/>
</dbReference>
<keyword evidence="3" id="KW-0732">Signal</keyword>
<keyword evidence="6" id="KW-1185">Reference proteome</keyword>
<dbReference type="Gene3D" id="3.40.710.10">
    <property type="entry name" value="DD-peptidase/beta-lactamase superfamily"/>
    <property type="match status" value="1"/>
</dbReference>
<organism evidence="5 6">
    <name type="scientific">Granulicella sibirica</name>
    <dbReference type="NCBI Taxonomy" id="2479048"/>
    <lineage>
        <taxon>Bacteria</taxon>
        <taxon>Pseudomonadati</taxon>
        <taxon>Acidobacteriota</taxon>
        <taxon>Terriglobia</taxon>
        <taxon>Terriglobales</taxon>
        <taxon>Acidobacteriaceae</taxon>
        <taxon>Granulicella</taxon>
    </lineage>
</organism>
<dbReference type="Pfam" id="PF00144">
    <property type="entry name" value="Beta-lactamase"/>
    <property type="match status" value="1"/>
</dbReference>
<feature type="signal peptide" evidence="3">
    <location>
        <begin position="1"/>
        <end position="35"/>
    </location>
</feature>
<feature type="chain" id="PRO_5020865130" evidence="3">
    <location>
        <begin position="36"/>
        <end position="386"/>
    </location>
</feature>
<proteinExistence type="predicted"/>